<keyword evidence="4" id="KW-0175">Coiled coil</keyword>
<keyword evidence="6" id="KW-1185">Reference proteome</keyword>
<dbReference type="PROSITE" id="PS50294">
    <property type="entry name" value="WD_REPEATS_REGION"/>
    <property type="match status" value="1"/>
</dbReference>
<feature type="repeat" description="WD" evidence="3">
    <location>
        <begin position="303"/>
        <end position="343"/>
    </location>
</feature>
<dbReference type="EMBL" id="MCOG01000232">
    <property type="protein sequence ID" value="ORY23587.1"/>
    <property type="molecule type" value="Genomic_DNA"/>
</dbReference>
<dbReference type="AlphaFoldDB" id="A0A1Y2AMZ1"/>
<dbReference type="Gene3D" id="2.130.10.10">
    <property type="entry name" value="YVTN repeat-like/Quinoprotein amine dehydrogenase"/>
    <property type="match status" value="2"/>
</dbReference>
<feature type="coiled-coil region" evidence="4">
    <location>
        <begin position="29"/>
        <end position="168"/>
    </location>
</feature>
<reference evidence="5 6" key="1">
    <citation type="submission" date="2016-08" db="EMBL/GenBank/DDBJ databases">
        <title>A Parts List for Fungal Cellulosomes Revealed by Comparative Genomics.</title>
        <authorList>
            <consortium name="DOE Joint Genome Institute"/>
            <person name="Haitjema C.H."/>
            <person name="Gilmore S.P."/>
            <person name="Henske J.K."/>
            <person name="Solomon K.V."/>
            <person name="De Groot R."/>
            <person name="Kuo A."/>
            <person name="Mondo S.J."/>
            <person name="Salamov A.A."/>
            <person name="Labutti K."/>
            <person name="Zhao Z."/>
            <person name="Chiniquy J."/>
            <person name="Barry K."/>
            <person name="Brewer H.M."/>
            <person name="Purvine S.O."/>
            <person name="Wright A.T."/>
            <person name="Boxma B."/>
            <person name="Van Alen T."/>
            <person name="Hackstein J.H."/>
            <person name="Baker S.E."/>
            <person name="Grigoriev I.V."/>
            <person name="O'Malley M.A."/>
        </authorList>
    </citation>
    <scope>NUCLEOTIDE SEQUENCE [LARGE SCALE GENOMIC DNA]</scope>
    <source>
        <strain evidence="5 6">G1</strain>
    </source>
</reference>
<keyword evidence="1 3" id="KW-0853">WD repeat</keyword>
<dbReference type="InterPro" id="IPR045160">
    <property type="entry name" value="ATG16"/>
</dbReference>
<sequence length="521" mass="59646">METISENWLDIITNEFDIRDSREKNCIPLVNKIQELQRYELENQNDKEEINQLKDNIEKLYISLGKKQSEIEEQKDMNKSLLDEMKEKTNTINQLEIMKKNQEEEINKLNQKDIDNQNLIDKKNDVIQVLQDELLAIKLELNKLEEKNEKLKNDNEIWIKKLKDQANKFAQLLNDQNAGIDESKKPNFQPKSDINFKSQDVFGTVSIPKVTSKIPLNLYNKIITGGNVNCVELSIDGKQIAVGIDKNINVYETESGRPKLVLSGLVKEVTSIDYNFKNDLILGTSFDKSIKIWNINGSSKDVLTGHTNKVSSAKFTIDNDIISCSQDRTVKLWSLNTGSCVNSIFTHSSCNDLDLLNNSGTMVVTAHLDNSLKIWDMHNKKLIQEVSSIHSSAVISVQVSPAQNEILSLSRDNTIKTIDIRMYKNLLTFRDDNLRIANNNQNSCYSADGKYVVCGSGNGSIFFFNTYTNKKEKIIKQRSSPIIKVKWDPFGKNHLYTTEFKNNIIYEWSDKKPLSSEWIDV</sequence>
<name>A0A1Y2AMZ1_9FUNG</name>
<gene>
    <name evidence="5" type="ORF">LY90DRAFT_706828</name>
</gene>
<dbReference type="OrthoDB" id="538223at2759"/>
<dbReference type="Proteomes" id="UP000193920">
    <property type="component" value="Unassembled WGS sequence"/>
</dbReference>
<dbReference type="CDD" id="cd00200">
    <property type="entry name" value="WD40"/>
    <property type="match status" value="1"/>
</dbReference>
<dbReference type="PRINTS" id="PR00320">
    <property type="entry name" value="GPROTEINBRPT"/>
</dbReference>
<dbReference type="PANTHER" id="PTHR19878:SF8">
    <property type="entry name" value="AUTOPHAGY-RELATED 16, ISOFORM F"/>
    <property type="match status" value="1"/>
</dbReference>
<comment type="caution">
    <text evidence="5">The sequence shown here is derived from an EMBL/GenBank/DDBJ whole genome shotgun (WGS) entry which is preliminary data.</text>
</comment>
<dbReference type="Pfam" id="PF00400">
    <property type="entry name" value="WD40"/>
    <property type="match status" value="3"/>
</dbReference>
<evidence type="ECO:0000313" key="6">
    <source>
        <dbReference type="Proteomes" id="UP000193920"/>
    </source>
</evidence>
<dbReference type="PANTHER" id="PTHR19878">
    <property type="entry name" value="AUTOPHAGY PROTEIN 16-LIKE"/>
    <property type="match status" value="1"/>
</dbReference>
<dbReference type="PROSITE" id="PS50082">
    <property type="entry name" value="WD_REPEATS_2"/>
    <property type="match status" value="3"/>
</dbReference>
<feature type="repeat" description="WD" evidence="3">
    <location>
        <begin position="262"/>
        <end position="296"/>
    </location>
</feature>
<dbReference type="InterPro" id="IPR036322">
    <property type="entry name" value="WD40_repeat_dom_sf"/>
</dbReference>
<dbReference type="PROSITE" id="PS00678">
    <property type="entry name" value="WD_REPEATS_1"/>
    <property type="match status" value="1"/>
</dbReference>
<evidence type="ECO:0000313" key="5">
    <source>
        <dbReference type="EMBL" id="ORY23587.1"/>
    </source>
</evidence>
<evidence type="ECO:0000256" key="1">
    <source>
        <dbReference type="ARBA" id="ARBA00022574"/>
    </source>
</evidence>
<dbReference type="InterPro" id="IPR001680">
    <property type="entry name" value="WD40_rpt"/>
</dbReference>
<keyword evidence="2" id="KW-0677">Repeat</keyword>
<protein>
    <submittedName>
        <fullName evidence="5">WD40 repeat-like protein</fullName>
    </submittedName>
</protein>
<proteinExistence type="predicted"/>
<accession>A0A1Y2AMZ1</accession>
<dbReference type="SUPFAM" id="SSF50978">
    <property type="entry name" value="WD40 repeat-like"/>
    <property type="match status" value="1"/>
</dbReference>
<dbReference type="SMART" id="SM00320">
    <property type="entry name" value="WD40"/>
    <property type="match status" value="7"/>
</dbReference>
<dbReference type="InterPro" id="IPR015943">
    <property type="entry name" value="WD40/YVTN_repeat-like_dom_sf"/>
</dbReference>
<organism evidence="5 6">
    <name type="scientific">Neocallimastix californiae</name>
    <dbReference type="NCBI Taxonomy" id="1754190"/>
    <lineage>
        <taxon>Eukaryota</taxon>
        <taxon>Fungi</taxon>
        <taxon>Fungi incertae sedis</taxon>
        <taxon>Chytridiomycota</taxon>
        <taxon>Chytridiomycota incertae sedis</taxon>
        <taxon>Neocallimastigomycetes</taxon>
        <taxon>Neocallimastigales</taxon>
        <taxon>Neocallimastigaceae</taxon>
        <taxon>Neocallimastix</taxon>
    </lineage>
</organism>
<dbReference type="InterPro" id="IPR020472">
    <property type="entry name" value="WD40_PAC1"/>
</dbReference>
<dbReference type="STRING" id="1754190.A0A1Y2AMZ1"/>
<evidence type="ECO:0000256" key="3">
    <source>
        <dbReference type="PROSITE-ProRule" id="PRU00221"/>
    </source>
</evidence>
<evidence type="ECO:0000256" key="2">
    <source>
        <dbReference type="ARBA" id="ARBA00022737"/>
    </source>
</evidence>
<dbReference type="InterPro" id="IPR019775">
    <property type="entry name" value="WD40_repeat_CS"/>
</dbReference>
<evidence type="ECO:0000256" key="4">
    <source>
        <dbReference type="SAM" id="Coils"/>
    </source>
</evidence>
<dbReference type="GO" id="GO:0000045">
    <property type="term" value="P:autophagosome assembly"/>
    <property type="evidence" value="ECO:0007669"/>
    <property type="project" value="InterPro"/>
</dbReference>
<feature type="repeat" description="WD" evidence="3">
    <location>
        <begin position="356"/>
        <end position="385"/>
    </location>
</feature>